<evidence type="ECO:0000256" key="8">
    <source>
        <dbReference type="ARBA" id="ARBA00023136"/>
    </source>
</evidence>
<feature type="transmembrane region" description="Helical" evidence="10">
    <location>
        <begin position="292"/>
        <end position="311"/>
    </location>
</feature>
<keyword evidence="4" id="KW-0479">Metal-binding</keyword>
<feature type="transmembrane region" description="Helical" evidence="10">
    <location>
        <begin position="500"/>
        <end position="521"/>
    </location>
</feature>
<keyword evidence="5" id="KW-0732">Signal</keyword>
<comment type="subcellular location">
    <subcellularLocation>
        <location evidence="1">Cell membrane</location>
        <topology evidence="1">Multi-pass membrane protein</topology>
    </subcellularLocation>
</comment>
<keyword evidence="2" id="KW-1003">Cell membrane</keyword>
<keyword evidence="7" id="KW-0186">Copper</keyword>
<evidence type="ECO:0000256" key="7">
    <source>
        <dbReference type="ARBA" id="ARBA00023008"/>
    </source>
</evidence>
<feature type="compositionally biased region" description="Low complexity" evidence="9">
    <location>
        <begin position="470"/>
        <end position="489"/>
    </location>
</feature>
<dbReference type="Pfam" id="PF05425">
    <property type="entry name" value="CopD"/>
    <property type="match status" value="1"/>
</dbReference>
<accession>A0ABU0RPH4</accession>
<sequence length="655" mass="68174">MGRLRNEGRDHRRADERGRTETGERKSGRHVRGVRRAVLLCTTLVLFLLVGGAGTASAHAALRDTDPRDGSVLKSAPRQITLTFTESVALLDDSFRAFDPDGRRVSTGEATHVDGRSDAVRVSLPKGLGEGTFTVAWRVVSADSHPISGAFTFSVGEPSATPAAIDTGPTENAATSALYDIVRYLAYAALALLVGTVAFVVLCRPSSTDPLRKLVLTGWWTLLLSTVALLLLRGPYEAGTAPGSAFDPATLERTATGRPGLALLARIALLAATAVLLTVVGRRRRRVDGAPVLLAAGGVLAVGLTLTWAAAEHASAGIQVPAAMVSSVLHLLAMSVWLGGLAALLTLLQAAEPIPASTVARFSRSAFVSVAVLTVTGVYQSWRGLGSWDAFTGTSYGRILIAKLCAVTLLLAAAGFSRRWTGRLLMPEAAEVDAEAVAEAKVVERVPETVGGPATPAGESDGDAPDDVHPVSSPSSSGSSSSSSSDASSDVYRRRLRRSVLAEVAVGIAVLVITTILTTTLPGRAAAEAAEAAKDAPVPGVISASTTTIPFDVGTPGGHGKVQVTLEPGRVGENTVQAVVFGPDDGFAIVPELRLSFSLPSKKIGPLNAEVTDQGGYWGTNSLNLPIAGTWTMKVTVRTSEVDQVSVERKVKIGR</sequence>
<feature type="transmembrane region" description="Helical" evidence="10">
    <location>
        <begin position="37"/>
        <end position="62"/>
    </location>
</feature>
<evidence type="ECO:0000256" key="4">
    <source>
        <dbReference type="ARBA" id="ARBA00022723"/>
    </source>
</evidence>
<feature type="transmembrane region" description="Helical" evidence="10">
    <location>
        <begin position="184"/>
        <end position="202"/>
    </location>
</feature>
<dbReference type="SUPFAM" id="SSF81296">
    <property type="entry name" value="E set domains"/>
    <property type="match status" value="1"/>
</dbReference>
<feature type="domain" description="Copper resistance protein D" evidence="12">
    <location>
        <begin position="358"/>
        <end position="425"/>
    </location>
</feature>
<feature type="compositionally biased region" description="Basic and acidic residues" evidence="9">
    <location>
        <begin position="1"/>
        <end position="26"/>
    </location>
</feature>
<dbReference type="EMBL" id="JAUSZS010000004">
    <property type="protein sequence ID" value="MDQ0933892.1"/>
    <property type="molecule type" value="Genomic_DNA"/>
</dbReference>
<dbReference type="InterPro" id="IPR014755">
    <property type="entry name" value="Cu-Rt/internalin_Ig-like"/>
</dbReference>
<dbReference type="Proteomes" id="UP001223072">
    <property type="component" value="Unassembled WGS sequence"/>
</dbReference>
<protein>
    <submittedName>
        <fullName evidence="13">Copper transport protein</fullName>
    </submittedName>
</protein>
<dbReference type="PANTHER" id="PTHR34820:SF4">
    <property type="entry name" value="INNER MEMBRANE PROTEIN YEBZ"/>
    <property type="match status" value="1"/>
</dbReference>
<feature type="transmembrane region" description="Helical" evidence="10">
    <location>
        <begin position="214"/>
        <end position="232"/>
    </location>
</feature>
<keyword evidence="3 10" id="KW-0812">Transmembrane</keyword>
<feature type="region of interest" description="Disordered" evidence="9">
    <location>
        <begin position="1"/>
        <end position="29"/>
    </location>
</feature>
<feature type="transmembrane region" description="Helical" evidence="10">
    <location>
        <begin position="399"/>
        <end position="416"/>
    </location>
</feature>
<name>A0ABU0RPH4_9ACTN</name>
<evidence type="ECO:0000259" key="11">
    <source>
        <dbReference type="Pfam" id="PF04234"/>
    </source>
</evidence>
<feature type="domain" description="CopC" evidence="11">
    <location>
        <begin position="59"/>
        <end position="155"/>
    </location>
</feature>
<dbReference type="Pfam" id="PF04234">
    <property type="entry name" value="CopC"/>
    <property type="match status" value="1"/>
</dbReference>
<dbReference type="InterPro" id="IPR007348">
    <property type="entry name" value="CopC_dom"/>
</dbReference>
<gene>
    <name evidence="13" type="ORF">QFZ49_003832</name>
</gene>
<dbReference type="PANTHER" id="PTHR34820">
    <property type="entry name" value="INNER MEMBRANE PROTEIN YEBZ"/>
    <property type="match status" value="1"/>
</dbReference>
<organism evidence="13 14">
    <name type="scientific">Streptomyces turgidiscabies</name>
    <dbReference type="NCBI Taxonomy" id="85558"/>
    <lineage>
        <taxon>Bacteria</taxon>
        <taxon>Bacillati</taxon>
        <taxon>Actinomycetota</taxon>
        <taxon>Actinomycetes</taxon>
        <taxon>Kitasatosporales</taxon>
        <taxon>Streptomycetaceae</taxon>
        <taxon>Streptomyces</taxon>
    </lineage>
</organism>
<evidence type="ECO:0000313" key="14">
    <source>
        <dbReference type="Proteomes" id="UP001223072"/>
    </source>
</evidence>
<evidence type="ECO:0000256" key="3">
    <source>
        <dbReference type="ARBA" id="ARBA00022692"/>
    </source>
</evidence>
<comment type="caution">
    <text evidence="13">The sequence shown here is derived from an EMBL/GenBank/DDBJ whole genome shotgun (WGS) entry which is preliminary data.</text>
</comment>
<dbReference type="InterPro" id="IPR032694">
    <property type="entry name" value="CopC/D"/>
</dbReference>
<keyword evidence="8 10" id="KW-0472">Membrane</keyword>
<evidence type="ECO:0000256" key="6">
    <source>
        <dbReference type="ARBA" id="ARBA00022989"/>
    </source>
</evidence>
<feature type="transmembrane region" description="Helical" evidence="10">
    <location>
        <begin position="362"/>
        <end position="379"/>
    </location>
</feature>
<feature type="region of interest" description="Disordered" evidence="9">
    <location>
        <begin position="445"/>
        <end position="489"/>
    </location>
</feature>
<keyword evidence="6 10" id="KW-1133">Transmembrane helix</keyword>
<proteinExistence type="predicted"/>
<evidence type="ECO:0000256" key="2">
    <source>
        <dbReference type="ARBA" id="ARBA00022475"/>
    </source>
</evidence>
<evidence type="ECO:0000256" key="1">
    <source>
        <dbReference type="ARBA" id="ARBA00004651"/>
    </source>
</evidence>
<dbReference type="InterPro" id="IPR014756">
    <property type="entry name" value="Ig_E-set"/>
</dbReference>
<dbReference type="Gene3D" id="2.60.40.1220">
    <property type="match status" value="1"/>
</dbReference>
<evidence type="ECO:0000259" key="12">
    <source>
        <dbReference type="Pfam" id="PF05425"/>
    </source>
</evidence>
<evidence type="ECO:0000313" key="13">
    <source>
        <dbReference type="EMBL" id="MDQ0933892.1"/>
    </source>
</evidence>
<evidence type="ECO:0000256" key="9">
    <source>
        <dbReference type="SAM" id="MobiDB-lite"/>
    </source>
</evidence>
<evidence type="ECO:0000256" key="10">
    <source>
        <dbReference type="SAM" id="Phobius"/>
    </source>
</evidence>
<keyword evidence="14" id="KW-1185">Reference proteome</keyword>
<evidence type="ECO:0000256" key="5">
    <source>
        <dbReference type="ARBA" id="ARBA00022729"/>
    </source>
</evidence>
<reference evidence="13 14" key="1">
    <citation type="submission" date="2023-07" db="EMBL/GenBank/DDBJ databases">
        <title>Comparative genomics of wheat-associated soil bacteria to identify genetic determinants of phenazine resistance.</title>
        <authorList>
            <person name="Mouncey N."/>
        </authorList>
    </citation>
    <scope>NUCLEOTIDE SEQUENCE [LARGE SCALE GENOMIC DNA]</scope>
    <source>
        <strain evidence="13 14">W2I16</strain>
    </source>
</reference>
<feature type="transmembrane region" description="Helical" evidence="10">
    <location>
        <begin position="261"/>
        <end position="280"/>
    </location>
</feature>
<feature type="transmembrane region" description="Helical" evidence="10">
    <location>
        <begin position="331"/>
        <end position="350"/>
    </location>
</feature>
<dbReference type="InterPro" id="IPR008457">
    <property type="entry name" value="Cu-R_CopD_dom"/>
</dbReference>